<dbReference type="AlphaFoldDB" id="B3TJZ5"/>
<evidence type="ECO:0000313" key="2">
    <source>
        <dbReference type="EMBL" id="ABW82627.1"/>
    </source>
</evidence>
<proteinExistence type="predicted"/>
<name>B3TJZ5_9ANNE</name>
<gene>
    <name evidence="2" type="primary">ATP8</name>
</gene>
<keyword evidence="1" id="KW-0472">Membrane</keyword>
<reference evidence="2" key="1">
    <citation type="journal article" date="2008" name="Gene">
        <title>Phylogenetic information from three mitochondrial genomes of Terebelliformia (Annelida) worms and duplication of the methionine tRNA.</title>
        <authorList>
            <person name="Zhong M."/>
            <person name="Struck T.H."/>
            <person name="Halanych K.M."/>
        </authorList>
    </citation>
    <scope>NUCLEOTIDE SEQUENCE</scope>
</reference>
<accession>B3TJZ5</accession>
<keyword evidence="1" id="KW-1133">Transmembrane helix</keyword>
<evidence type="ECO:0000256" key="1">
    <source>
        <dbReference type="SAM" id="Phobius"/>
    </source>
</evidence>
<dbReference type="EMBL" id="EU239688">
    <property type="protein sequence ID" value="ABW82627.1"/>
    <property type="molecule type" value="Genomic_DNA"/>
</dbReference>
<sequence>MPHLSPMTWLIAPILFCSFMLPMIIATLWWTQTPIFPEPLSSSPKITLNNWNWS</sequence>
<organism evidence="2">
    <name type="scientific">Pista cristata</name>
    <dbReference type="NCBI Taxonomy" id="279652"/>
    <lineage>
        <taxon>Eukaryota</taxon>
        <taxon>Metazoa</taxon>
        <taxon>Spiralia</taxon>
        <taxon>Lophotrochozoa</taxon>
        <taxon>Annelida</taxon>
        <taxon>Polychaeta</taxon>
        <taxon>Sedentaria</taxon>
        <taxon>Canalipalpata</taxon>
        <taxon>Terebellida</taxon>
        <taxon>Terebelliformia</taxon>
        <taxon>Terebellidae</taxon>
        <taxon>Pista</taxon>
    </lineage>
</organism>
<keyword evidence="1" id="KW-0812">Transmembrane</keyword>
<geneLocation type="mitochondrion" evidence="2"/>
<keyword evidence="2" id="KW-0496">Mitochondrion</keyword>
<protein>
    <submittedName>
        <fullName evidence="2">ATP synthase F0 subunit 8</fullName>
    </submittedName>
</protein>
<feature type="transmembrane region" description="Helical" evidence="1">
    <location>
        <begin position="7"/>
        <end position="30"/>
    </location>
</feature>